<sequence length="178" mass="20632">MLTPIENRTEKLKAAGVFPEFLYAQDHPDEFSELQYEWEFPKAAYFYLPQISGENSYLAGWNITPVFDNSNGDIYYVHMERDGLKKFARLYLESSELGQDYGSDFRYLLADFLIDLYESAEFSEQSIDDLGKTGERLGFVNARQLFSALEDAEEKDLRGSFEGDREWRDTNLPLIINA</sequence>
<proteinExistence type="predicted"/>
<organism evidence="1 2">
    <name type="scientific">Undibacterium umbellatum</name>
    <dbReference type="NCBI Taxonomy" id="2762300"/>
    <lineage>
        <taxon>Bacteria</taxon>
        <taxon>Pseudomonadati</taxon>
        <taxon>Pseudomonadota</taxon>
        <taxon>Betaproteobacteria</taxon>
        <taxon>Burkholderiales</taxon>
        <taxon>Oxalobacteraceae</taxon>
        <taxon>Undibacterium</taxon>
    </lineage>
</organism>
<dbReference type="Proteomes" id="UP000646911">
    <property type="component" value="Unassembled WGS sequence"/>
</dbReference>
<dbReference type="EMBL" id="JACOFX010000011">
    <property type="protein sequence ID" value="MBC3909689.1"/>
    <property type="molecule type" value="Genomic_DNA"/>
</dbReference>
<reference evidence="1 2" key="1">
    <citation type="submission" date="2020-08" db="EMBL/GenBank/DDBJ databases">
        <title>Novel species isolated from subtropical streams in China.</title>
        <authorList>
            <person name="Lu H."/>
        </authorList>
    </citation>
    <scope>NUCLEOTIDE SEQUENCE [LARGE SCALE GENOMIC DNA]</scope>
    <source>
        <strain evidence="1 2">NL8W</strain>
    </source>
</reference>
<gene>
    <name evidence="1" type="ORF">H8L47_19160</name>
</gene>
<dbReference type="RefSeq" id="WP_186955208.1">
    <property type="nucleotide sequence ID" value="NZ_JACOFX010000011.1"/>
</dbReference>
<protein>
    <submittedName>
        <fullName evidence="1">Uncharacterized protein</fullName>
    </submittedName>
</protein>
<keyword evidence="2" id="KW-1185">Reference proteome</keyword>
<name>A0ABR6ZDH6_9BURK</name>
<comment type="caution">
    <text evidence="1">The sequence shown here is derived from an EMBL/GenBank/DDBJ whole genome shotgun (WGS) entry which is preliminary data.</text>
</comment>
<accession>A0ABR6ZDH6</accession>
<evidence type="ECO:0000313" key="2">
    <source>
        <dbReference type="Proteomes" id="UP000646911"/>
    </source>
</evidence>
<evidence type="ECO:0000313" key="1">
    <source>
        <dbReference type="EMBL" id="MBC3909689.1"/>
    </source>
</evidence>